<dbReference type="SUPFAM" id="SSF88946">
    <property type="entry name" value="Sigma2 domain of RNA polymerase sigma factors"/>
    <property type="match status" value="1"/>
</dbReference>
<evidence type="ECO:0000259" key="6">
    <source>
        <dbReference type="Pfam" id="PF08281"/>
    </source>
</evidence>
<dbReference type="RefSeq" id="WP_037299029.1">
    <property type="nucleotide sequence ID" value="NZ_ATAX01000024.1"/>
</dbReference>
<keyword evidence="5" id="KW-0804">Transcription</keyword>
<dbReference type="InterPro" id="IPR013324">
    <property type="entry name" value="RNA_pol_sigma_r3/r4-like"/>
</dbReference>
<evidence type="ECO:0000256" key="4">
    <source>
        <dbReference type="ARBA" id="ARBA00023125"/>
    </source>
</evidence>
<comment type="caution">
    <text evidence="7">The sequence shown here is derived from an EMBL/GenBank/DDBJ whole genome shotgun (WGS) entry which is preliminary data.</text>
</comment>
<dbReference type="InterPro" id="IPR039425">
    <property type="entry name" value="RNA_pol_sigma-70-like"/>
</dbReference>
<dbReference type="GO" id="GO:0006352">
    <property type="term" value="P:DNA-templated transcription initiation"/>
    <property type="evidence" value="ECO:0007669"/>
    <property type="project" value="InterPro"/>
</dbReference>
<dbReference type="Proteomes" id="UP000019365">
    <property type="component" value="Unassembled WGS sequence"/>
</dbReference>
<keyword evidence="8" id="KW-1185">Reference proteome</keyword>
<dbReference type="Gene3D" id="1.10.1740.10">
    <property type="match status" value="1"/>
</dbReference>
<dbReference type="Gene3D" id="1.10.10.10">
    <property type="entry name" value="Winged helix-like DNA-binding domain superfamily/Winged helix DNA-binding domain"/>
    <property type="match status" value="1"/>
</dbReference>
<dbReference type="Pfam" id="PF08281">
    <property type="entry name" value="Sigma70_r4_2"/>
    <property type="match status" value="1"/>
</dbReference>
<evidence type="ECO:0000313" key="7">
    <source>
        <dbReference type="EMBL" id="EWM53609.1"/>
    </source>
</evidence>
<reference evidence="7 8" key="1">
    <citation type="journal article" date="2014" name="PLoS ONE">
        <title>Rumen cellulosomics: divergent fiber-degrading strategies revealed by comparative genome-wide analysis of six ruminococcal strains.</title>
        <authorList>
            <person name="Dassa B."/>
            <person name="Borovok I."/>
            <person name="Ruimy-Israeli V."/>
            <person name="Lamed R."/>
            <person name="Flint H.J."/>
            <person name="Duncan S.H."/>
            <person name="Henrissat B."/>
            <person name="Coutinho P."/>
            <person name="Morrison M."/>
            <person name="Mosoni P."/>
            <person name="Yeoman C.J."/>
            <person name="White B.A."/>
            <person name="Bayer E.A."/>
        </authorList>
    </citation>
    <scope>NUCLEOTIDE SEQUENCE [LARGE SCALE GENOMIC DNA]</scope>
    <source>
        <strain evidence="7 8">007c</strain>
    </source>
</reference>
<dbReference type="EMBL" id="ATAX01000024">
    <property type="protein sequence ID" value="EWM53609.1"/>
    <property type="molecule type" value="Genomic_DNA"/>
</dbReference>
<proteinExistence type="inferred from homology"/>
<comment type="similarity">
    <text evidence="1">Belongs to the sigma-70 factor family. ECF subfamily.</text>
</comment>
<dbReference type="OrthoDB" id="2678696at2"/>
<dbReference type="AlphaFoldDB" id="W7UQ96"/>
<dbReference type="GO" id="GO:0016987">
    <property type="term" value="F:sigma factor activity"/>
    <property type="evidence" value="ECO:0007669"/>
    <property type="project" value="UniProtKB-KW"/>
</dbReference>
<dbReference type="PANTHER" id="PTHR43133">
    <property type="entry name" value="RNA POLYMERASE ECF-TYPE SIGMA FACTO"/>
    <property type="match status" value="1"/>
</dbReference>
<name>W7UQ96_RUMFL</name>
<gene>
    <name evidence="7" type="ORF">RF007C_05995</name>
</gene>
<dbReference type="eggNOG" id="COG1595">
    <property type="taxonomic scope" value="Bacteria"/>
</dbReference>
<evidence type="ECO:0000256" key="3">
    <source>
        <dbReference type="ARBA" id="ARBA00023082"/>
    </source>
</evidence>
<dbReference type="PATRIC" id="fig|1341157.4.peg.1634"/>
<keyword evidence="2" id="KW-0805">Transcription regulation</keyword>
<dbReference type="GO" id="GO:0003677">
    <property type="term" value="F:DNA binding"/>
    <property type="evidence" value="ECO:0007669"/>
    <property type="project" value="UniProtKB-KW"/>
</dbReference>
<feature type="domain" description="RNA polymerase sigma factor 70 region 4 type 2" evidence="6">
    <location>
        <begin position="122"/>
        <end position="174"/>
    </location>
</feature>
<evidence type="ECO:0000256" key="5">
    <source>
        <dbReference type="ARBA" id="ARBA00023163"/>
    </source>
</evidence>
<dbReference type="PANTHER" id="PTHR43133:SF8">
    <property type="entry name" value="RNA POLYMERASE SIGMA FACTOR HI_1459-RELATED"/>
    <property type="match status" value="1"/>
</dbReference>
<keyword evidence="3" id="KW-0731">Sigma factor</keyword>
<evidence type="ECO:0000313" key="8">
    <source>
        <dbReference type="Proteomes" id="UP000019365"/>
    </source>
</evidence>
<protein>
    <recommendedName>
        <fullName evidence="6">RNA polymerase sigma factor 70 region 4 type 2 domain-containing protein</fullName>
    </recommendedName>
</protein>
<dbReference type="InterPro" id="IPR013249">
    <property type="entry name" value="RNA_pol_sigma70_r4_t2"/>
</dbReference>
<accession>W7UQ96</accession>
<organism evidence="7 8">
    <name type="scientific">Ruminococcus flavefaciens 007c</name>
    <dbReference type="NCBI Taxonomy" id="1341157"/>
    <lineage>
        <taxon>Bacteria</taxon>
        <taxon>Bacillati</taxon>
        <taxon>Bacillota</taxon>
        <taxon>Clostridia</taxon>
        <taxon>Eubacteriales</taxon>
        <taxon>Oscillospiraceae</taxon>
        <taxon>Ruminococcus</taxon>
    </lineage>
</organism>
<evidence type="ECO:0000256" key="1">
    <source>
        <dbReference type="ARBA" id="ARBA00010641"/>
    </source>
</evidence>
<sequence length="185" mass="21204">MTDNELQQMLKNDPEAGQRFFYDKYFNYVYTIVFAKLKGSVSLDDIDECVSDVFANCFVYFDKQSVIQGELKAFTASVARRKAIDTYRKVSRHNGNVSLDDAGELVAEDNVTRSAEESELRRLLYEKVDELGEPDSTIIIQKYYFGRSSKEIAEIVELSADNVRVRCSRAIKRLKDMLFAAGFTR</sequence>
<dbReference type="SUPFAM" id="SSF88659">
    <property type="entry name" value="Sigma3 and sigma4 domains of RNA polymerase sigma factors"/>
    <property type="match status" value="1"/>
</dbReference>
<keyword evidence="4" id="KW-0238">DNA-binding</keyword>
<dbReference type="InterPro" id="IPR014284">
    <property type="entry name" value="RNA_pol_sigma-70_dom"/>
</dbReference>
<dbReference type="NCBIfam" id="TIGR02937">
    <property type="entry name" value="sigma70-ECF"/>
    <property type="match status" value="1"/>
</dbReference>
<dbReference type="InterPro" id="IPR013325">
    <property type="entry name" value="RNA_pol_sigma_r2"/>
</dbReference>
<dbReference type="InterPro" id="IPR036388">
    <property type="entry name" value="WH-like_DNA-bd_sf"/>
</dbReference>
<evidence type="ECO:0000256" key="2">
    <source>
        <dbReference type="ARBA" id="ARBA00023015"/>
    </source>
</evidence>